<evidence type="ECO:0000256" key="1">
    <source>
        <dbReference type="SAM" id="Coils"/>
    </source>
</evidence>
<keyword evidence="4" id="KW-1185">Reference proteome</keyword>
<dbReference type="PATRIC" id="fig|889306.3.peg.2136"/>
<feature type="transmembrane region" description="Helical" evidence="2">
    <location>
        <begin position="12"/>
        <end position="29"/>
    </location>
</feature>
<keyword evidence="2" id="KW-1133">Transmembrane helix</keyword>
<dbReference type="AlphaFoldDB" id="A0A0C2V9Y2"/>
<protein>
    <submittedName>
        <fullName evidence="3">Uncharacterized protein</fullName>
    </submittedName>
</protein>
<evidence type="ECO:0000256" key="2">
    <source>
        <dbReference type="SAM" id="Phobius"/>
    </source>
</evidence>
<keyword evidence="2" id="KW-0472">Membrane</keyword>
<sequence length="103" mass="12249">MQIAHEVATSQVVWAILCISLAFLVIREMRKENLEREKQLQDLYKESRVESKEREMRLMEHLERSNESQEQTAEALKGIQNTLGTIEGRVDRMEKKIYRRSEQ</sequence>
<evidence type="ECO:0000313" key="4">
    <source>
        <dbReference type="Proteomes" id="UP000031938"/>
    </source>
</evidence>
<comment type="caution">
    <text evidence="3">The sequence shown here is derived from an EMBL/GenBank/DDBJ whole genome shotgun (WGS) entry which is preliminary data.</text>
</comment>
<accession>A0A0C2V9Y2</accession>
<organism evidence="3 4">
    <name type="scientific">Jeotgalibacillus soli</name>
    <dbReference type="NCBI Taxonomy" id="889306"/>
    <lineage>
        <taxon>Bacteria</taxon>
        <taxon>Bacillati</taxon>
        <taxon>Bacillota</taxon>
        <taxon>Bacilli</taxon>
        <taxon>Bacillales</taxon>
        <taxon>Caryophanaceae</taxon>
        <taxon>Jeotgalibacillus</taxon>
    </lineage>
</organism>
<dbReference type="OrthoDB" id="2738769at2"/>
<evidence type="ECO:0000313" key="3">
    <source>
        <dbReference type="EMBL" id="KIL45772.1"/>
    </source>
</evidence>
<dbReference type="RefSeq" id="WP_041088520.1">
    <property type="nucleotide sequence ID" value="NZ_JXRP01000017.1"/>
</dbReference>
<dbReference type="STRING" id="889306.KP78_21210"/>
<name>A0A0C2V9Y2_9BACL</name>
<dbReference type="EMBL" id="JXRP01000017">
    <property type="protein sequence ID" value="KIL45772.1"/>
    <property type="molecule type" value="Genomic_DNA"/>
</dbReference>
<gene>
    <name evidence="3" type="ORF">KP78_21210</name>
</gene>
<dbReference type="Proteomes" id="UP000031938">
    <property type="component" value="Unassembled WGS sequence"/>
</dbReference>
<feature type="coiled-coil region" evidence="1">
    <location>
        <begin position="26"/>
        <end position="79"/>
    </location>
</feature>
<keyword evidence="1" id="KW-0175">Coiled coil</keyword>
<proteinExistence type="predicted"/>
<keyword evidence="2" id="KW-0812">Transmembrane</keyword>
<reference evidence="3 4" key="1">
    <citation type="submission" date="2015-01" db="EMBL/GenBank/DDBJ databases">
        <title>Genome sequencing of Jeotgalibacillus soli.</title>
        <authorList>
            <person name="Goh K.M."/>
            <person name="Chan K.-G."/>
            <person name="Yaakop A.S."/>
            <person name="Ee R."/>
            <person name="Gan H.M."/>
            <person name="Chan C.S."/>
        </authorList>
    </citation>
    <scope>NUCLEOTIDE SEQUENCE [LARGE SCALE GENOMIC DNA]</scope>
    <source>
        <strain evidence="3 4">P9</strain>
    </source>
</reference>